<dbReference type="InterPro" id="IPR009722">
    <property type="entry name" value="YjiK/CarP"/>
</dbReference>
<evidence type="ECO:0000256" key="5">
    <source>
        <dbReference type="SAM" id="SignalP"/>
    </source>
</evidence>
<comment type="subcellular location">
    <subcellularLocation>
        <location evidence="1">Cell membrane</location>
    </subcellularLocation>
</comment>
<proteinExistence type="predicted"/>
<dbReference type="AlphaFoldDB" id="A0A7S4IUC2"/>
<feature type="signal peptide" evidence="5">
    <location>
        <begin position="1"/>
        <end position="20"/>
    </location>
</feature>
<evidence type="ECO:0000256" key="3">
    <source>
        <dbReference type="ARBA" id="ARBA00023136"/>
    </source>
</evidence>
<dbReference type="InterPro" id="IPR011042">
    <property type="entry name" value="6-blade_b-propeller_TolB-like"/>
</dbReference>
<protein>
    <submittedName>
        <fullName evidence="6">Uncharacterized protein</fullName>
    </submittedName>
</protein>
<gene>
    <name evidence="6" type="ORF">VSP0166_LOCUS17159</name>
</gene>
<feature type="chain" id="PRO_5031002492" evidence="5">
    <location>
        <begin position="21"/>
        <end position="398"/>
    </location>
</feature>
<evidence type="ECO:0000256" key="1">
    <source>
        <dbReference type="ARBA" id="ARBA00004236"/>
    </source>
</evidence>
<feature type="transmembrane region" description="Helical" evidence="4">
    <location>
        <begin position="327"/>
        <end position="353"/>
    </location>
</feature>
<keyword evidence="2" id="KW-1003">Cell membrane</keyword>
<evidence type="ECO:0000313" key="6">
    <source>
        <dbReference type="EMBL" id="CAE2239940.1"/>
    </source>
</evidence>
<keyword evidence="4" id="KW-0812">Transmembrane</keyword>
<dbReference type="EMBL" id="HBKP01024618">
    <property type="protein sequence ID" value="CAE2239940.1"/>
    <property type="molecule type" value="Transcribed_RNA"/>
</dbReference>
<keyword evidence="5" id="KW-0732">Signal</keyword>
<keyword evidence="4" id="KW-1133">Transmembrane helix</keyword>
<sequence>MRACPVFVFALFCLLGVASSSTKIQPLQPVSARIFDSEVAEPSGLTFCSTTGHLYAICDKSKCHYIYEIDAKGRVLQQYEFDKSLRDIECVACDDVNGVIYIAEESRHTIHSFILPVNEEDYEQGDEYPVLKPVGQFYIEPASSDSKSGIEGMTYDTKRNLLYITNEKHPKVMYTVQPDGTIIDMAYPTFDSGDLSGICYDTAEDFIWFLSDQNERLYISDLTGTEIYDYWDLPMENPEGIAIDNTQDPPMLYIATDPSAPRGPSYVPALFTFVKPSIGEGLVYYDPKNPPPYEPQPCDGCQEVWDLAAFYKQVYDDNKQHAKEMEVLAIVLPILGGLSIAVALFALIAYFYVKKLDESEGYYGDLPTGTRKPWYTRVTSLFMKPNGDDGAGLLDEDA</sequence>
<evidence type="ECO:0000256" key="2">
    <source>
        <dbReference type="ARBA" id="ARBA00022475"/>
    </source>
</evidence>
<reference evidence="6" key="1">
    <citation type="submission" date="2021-01" db="EMBL/GenBank/DDBJ databases">
        <authorList>
            <person name="Corre E."/>
            <person name="Pelletier E."/>
            <person name="Niang G."/>
            <person name="Scheremetjew M."/>
            <person name="Finn R."/>
            <person name="Kale V."/>
            <person name="Holt S."/>
            <person name="Cochrane G."/>
            <person name="Meng A."/>
            <person name="Brown T."/>
            <person name="Cohen L."/>
        </authorList>
    </citation>
    <scope>NUCLEOTIDE SEQUENCE</scope>
    <source>
        <strain evidence="6">DIVA3 518/3/11/1/6</strain>
    </source>
</reference>
<dbReference type="Gene3D" id="2.120.10.30">
    <property type="entry name" value="TolB, C-terminal domain"/>
    <property type="match status" value="1"/>
</dbReference>
<accession>A0A7S4IUC2</accession>
<evidence type="ECO:0000256" key="4">
    <source>
        <dbReference type="SAM" id="Phobius"/>
    </source>
</evidence>
<dbReference type="Pfam" id="PF06977">
    <property type="entry name" value="SdiA-regulated"/>
    <property type="match status" value="1"/>
</dbReference>
<organism evidence="6">
    <name type="scientific">Vannella robusta</name>
    <dbReference type="NCBI Taxonomy" id="1487602"/>
    <lineage>
        <taxon>Eukaryota</taxon>
        <taxon>Amoebozoa</taxon>
        <taxon>Discosea</taxon>
        <taxon>Flabellinia</taxon>
        <taxon>Vannellidae</taxon>
        <taxon>Vannella</taxon>
    </lineage>
</organism>
<keyword evidence="3 4" id="KW-0472">Membrane</keyword>
<name>A0A7S4IUC2_9EUKA</name>
<dbReference type="GO" id="GO:0005886">
    <property type="term" value="C:plasma membrane"/>
    <property type="evidence" value="ECO:0007669"/>
    <property type="project" value="UniProtKB-SubCell"/>
</dbReference>
<dbReference type="SUPFAM" id="SSF50956">
    <property type="entry name" value="Thermostable phytase (3-phytase)"/>
    <property type="match status" value="1"/>
</dbReference>